<evidence type="ECO:0000313" key="3">
    <source>
        <dbReference type="EMBL" id="KAF7510963.1"/>
    </source>
</evidence>
<keyword evidence="2" id="KW-0732">Signal</keyword>
<comment type="caution">
    <text evidence="3">The sequence shown here is derived from an EMBL/GenBank/DDBJ whole genome shotgun (WGS) entry which is preliminary data.</text>
</comment>
<feature type="region of interest" description="Disordered" evidence="1">
    <location>
        <begin position="431"/>
        <end position="462"/>
    </location>
</feature>
<dbReference type="EMBL" id="JAACFV010000024">
    <property type="protein sequence ID" value="KAF7510963.1"/>
    <property type="molecule type" value="Genomic_DNA"/>
</dbReference>
<name>A0A8H7AKY0_9EURO</name>
<dbReference type="OrthoDB" id="10444121at2759"/>
<gene>
    <name evidence="3" type="ORF">GJ744_005509</name>
</gene>
<feature type="region of interest" description="Disordered" evidence="1">
    <location>
        <begin position="319"/>
        <end position="407"/>
    </location>
</feature>
<feature type="signal peptide" evidence="2">
    <location>
        <begin position="1"/>
        <end position="18"/>
    </location>
</feature>
<evidence type="ECO:0000313" key="4">
    <source>
        <dbReference type="Proteomes" id="UP000606974"/>
    </source>
</evidence>
<reference evidence="3" key="1">
    <citation type="submission" date="2020-02" db="EMBL/GenBank/DDBJ databases">
        <authorList>
            <person name="Palmer J.M."/>
        </authorList>
    </citation>
    <scope>NUCLEOTIDE SEQUENCE</scope>
    <source>
        <strain evidence="3">EPUS1.4</strain>
        <tissue evidence="3">Thallus</tissue>
    </source>
</reference>
<feature type="compositionally biased region" description="Basic and acidic residues" evidence="1">
    <location>
        <begin position="363"/>
        <end position="384"/>
    </location>
</feature>
<feature type="compositionally biased region" description="Basic and acidic residues" evidence="1">
    <location>
        <begin position="337"/>
        <end position="354"/>
    </location>
</feature>
<evidence type="ECO:0000256" key="2">
    <source>
        <dbReference type="SAM" id="SignalP"/>
    </source>
</evidence>
<dbReference type="Proteomes" id="UP000606974">
    <property type="component" value="Unassembled WGS sequence"/>
</dbReference>
<dbReference type="AlphaFoldDB" id="A0A8H7AKY0"/>
<protein>
    <submittedName>
        <fullName evidence="3">Uncharacterized protein</fullName>
    </submittedName>
</protein>
<evidence type="ECO:0000256" key="1">
    <source>
        <dbReference type="SAM" id="MobiDB-lite"/>
    </source>
</evidence>
<keyword evidence="4" id="KW-1185">Reference proteome</keyword>
<feature type="chain" id="PRO_5034316961" evidence="2">
    <location>
        <begin position="19"/>
        <end position="462"/>
    </location>
</feature>
<proteinExistence type="predicted"/>
<accession>A0A8H7AKY0</accession>
<sequence>MHLLYCLLALSASYGALAAPRTQGHALANSGTADIFKRTMDGQQMDGLPSGMCLCPCAQGQDNRQDLGKDGGNNAYGSEDYNKGSYDGGMSNGEYDQKQQEADKYIKDRYMALMKKNENNDNEKKKKRQEYALDKYSGNAVMIELVHVVVEVETGSGKQNKHYAMSKWVVDGGKEMTKTCLMTAAETMTIGPGSCDDGAASGGAAAATGYAGDEKYQKEKEDAKMMDDKKQYDGGSGGAYSSSSYDTGAATPSYYVATSTYPDGTSTYSYSTSIYSATSSTYSDAGAATPSYYVATSTYSDDTSTYSYTTSIYSATSSTYSDAGAYTPSPSPMAPNEGEKGKDVQDKEMKDKGMNDQGMNDQGMKEKGMNDKEMNDKDDSKKSSDPSSTSDQKKPEDGKPTYVVRRQTGGTVSQVVAPFIGMNDTIIMPASVGAPQPQPGVELVEDPAKDVGKDGWSSACGM</sequence>
<organism evidence="3 4">
    <name type="scientific">Endocarpon pusillum</name>
    <dbReference type="NCBI Taxonomy" id="364733"/>
    <lineage>
        <taxon>Eukaryota</taxon>
        <taxon>Fungi</taxon>
        <taxon>Dikarya</taxon>
        <taxon>Ascomycota</taxon>
        <taxon>Pezizomycotina</taxon>
        <taxon>Eurotiomycetes</taxon>
        <taxon>Chaetothyriomycetidae</taxon>
        <taxon>Verrucariales</taxon>
        <taxon>Verrucariaceae</taxon>
        <taxon>Endocarpon</taxon>
    </lineage>
</organism>